<keyword evidence="2" id="KW-1185">Reference proteome</keyword>
<proteinExistence type="predicted"/>
<accession>A0A4Z0GRW9</accession>
<dbReference type="Gene3D" id="3.40.50.300">
    <property type="entry name" value="P-loop containing nucleotide triphosphate hydrolases"/>
    <property type="match status" value="1"/>
</dbReference>
<gene>
    <name evidence="1" type="ORF">E4665_06290</name>
</gene>
<dbReference type="GO" id="GO:0016301">
    <property type="term" value="F:kinase activity"/>
    <property type="evidence" value="ECO:0007669"/>
    <property type="project" value="UniProtKB-KW"/>
</dbReference>
<dbReference type="AlphaFoldDB" id="A0A4Z0GRW9"/>
<keyword evidence="1" id="KW-0418">Kinase</keyword>
<dbReference type="EMBL" id="SRJD01000005">
    <property type="protein sequence ID" value="TGA98931.1"/>
    <property type="molecule type" value="Genomic_DNA"/>
</dbReference>
<name>A0A4Z0GRW9_9BACL</name>
<dbReference type="Proteomes" id="UP000298347">
    <property type="component" value="Unassembled WGS sequence"/>
</dbReference>
<sequence length="165" mass="19194">MKKLIIINGTMGVGKSTVSEILSDRLEPSVFLDGDWCWKMNPWNITEENKKMVIDNITYLLNAYLKNSGFQYIVFCWVIHQEYIFEQILSRLNTEYELHKISLICTEEALRVHIMKDVEKGIRTVEQIETSTARLKLYKEMNTTKIDVSSITASQAADRIIDRVK</sequence>
<comment type="caution">
    <text evidence="1">The sequence shown here is derived from an EMBL/GenBank/DDBJ whole genome shotgun (WGS) entry which is preliminary data.</text>
</comment>
<evidence type="ECO:0000313" key="2">
    <source>
        <dbReference type="Proteomes" id="UP000298347"/>
    </source>
</evidence>
<protein>
    <submittedName>
        <fullName evidence="1">Nucleotide kinase</fullName>
    </submittedName>
</protein>
<dbReference type="Pfam" id="PF13238">
    <property type="entry name" value="AAA_18"/>
    <property type="match status" value="1"/>
</dbReference>
<organism evidence="1 2">
    <name type="scientific">Sporolactobacillus shoreae</name>
    <dbReference type="NCBI Taxonomy" id="1465501"/>
    <lineage>
        <taxon>Bacteria</taxon>
        <taxon>Bacillati</taxon>
        <taxon>Bacillota</taxon>
        <taxon>Bacilli</taxon>
        <taxon>Bacillales</taxon>
        <taxon>Sporolactobacillaceae</taxon>
        <taxon>Sporolactobacillus</taxon>
    </lineage>
</organism>
<reference evidence="1 2" key="1">
    <citation type="journal article" date="2015" name="Int. J. Syst. Evol. Microbiol.">
        <title>Sporolactobacillus shoreae sp. nov. and Sporolactobacillus spathodeae sp. nov., two spore-forming lactic acid bacteria isolated from tree barks in Thailand.</title>
        <authorList>
            <person name="Thamacharoensuk T."/>
            <person name="Kitahara M."/>
            <person name="Ohkuma M."/>
            <person name="Thongchul N."/>
            <person name="Tanasupawat S."/>
        </authorList>
    </citation>
    <scope>NUCLEOTIDE SEQUENCE [LARGE SCALE GENOMIC DNA]</scope>
    <source>
        <strain evidence="1 2">BK92</strain>
    </source>
</reference>
<dbReference type="OrthoDB" id="9799092at2"/>
<dbReference type="RefSeq" id="WP_135347951.1">
    <property type="nucleotide sequence ID" value="NZ_SRJD01000005.1"/>
</dbReference>
<keyword evidence="1" id="KW-0808">Transferase</keyword>
<dbReference type="InterPro" id="IPR027417">
    <property type="entry name" value="P-loop_NTPase"/>
</dbReference>
<evidence type="ECO:0000313" key="1">
    <source>
        <dbReference type="EMBL" id="TGA98931.1"/>
    </source>
</evidence>
<dbReference type="SUPFAM" id="SSF52540">
    <property type="entry name" value="P-loop containing nucleoside triphosphate hydrolases"/>
    <property type="match status" value="1"/>
</dbReference>